<dbReference type="PROSITE" id="PS50005">
    <property type="entry name" value="TPR"/>
    <property type="match status" value="1"/>
</dbReference>
<dbReference type="CDD" id="cd00082">
    <property type="entry name" value="HisKA"/>
    <property type="match status" value="1"/>
</dbReference>
<dbReference type="InterPro" id="IPR004358">
    <property type="entry name" value="Sig_transdc_His_kin-like_C"/>
</dbReference>
<dbReference type="InterPro" id="IPR003594">
    <property type="entry name" value="HATPase_dom"/>
</dbReference>
<feature type="domain" description="Response regulatory" evidence="9">
    <location>
        <begin position="613"/>
        <end position="727"/>
    </location>
</feature>
<dbReference type="PRINTS" id="PR00344">
    <property type="entry name" value="BCTRLSENSOR"/>
</dbReference>
<evidence type="ECO:0000259" key="9">
    <source>
        <dbReference type="PROSITE" id="PS50110"/>
    </source>
</evidence>
<dbReference type="GO" id="GO:0016301">
    <property type="term" value="F:kinase activity"/>
    <property type="evidence" value="ECO:0007669"/>
    <property type="project" value="UniProtKB-KW"/>
</dbReference>
<dbReference type="Gene3D" id="3.40.50.2300">
    <property type="match status" value="1"/>
</dbReference>
<dbReference type="PROSITE" id="PS50109">
    <property type="entry name" value="HIS_KIN"/>
    <property type="match status" value="1"/>
</dbReference>
<feature type="repeat" description="TPR" evidence="5">
    <location>
        <begin position="68"/>
        <end position="101"/>
    </location>
</feature>
<dbReference type="InterPro" id="IPR011990">
    <property type="entry name" value="TPR-like_helical_dom_sf"/>
</dbReference>
<dbReference type="SUPFAM" id="SSF55874">
    <property type="entry name" value="ATPase domain of HSP90 chaperone/DNA topoisomerase II/histidine kinase"/>
    <property type="match status" value="1"/>
</dbReference>
<dbReference type="InterPro" id="IPR036097">
    <property type="entry name" value="HisK_dim/P_sf"/>
</dbReference>
<evidence type="ECO:0000256" key="2">
    <source>
        <dbReference type="ARBA" id="ARBA00012438"/>
    </source>
</evidence>
<dbReference type="Proteomes" id="UP000825258">
    <property type="component" value="Chromosome"/>
</dbReference>
<feature type="transmembrane region" description="Helical" evidence="7">
    <location>
        <begin position="310"/>
        <end position="327"/>
    </location>
</feature>
<feature type="domain" description="Histidine kinase" evidence="8">
    <location>
        <begin position="370"/>
        <end position="590"/>
    </location>
</feature>
<dbReference type="Gene3D" id="3.30.565.10">
    <property type="entry name" value="Histidine kinase-like ATPase, C-terminal domain"/>
    <property type="match status" value="1"/>
</dbReference>
<dbReference type="SMART" id="SM00028">
    <property type="entry name" value="TPR"/>
    <property type="match status" value="3"/>
</dbReference>
<dbReference type="Gene3D" id="1.25.40.10">
    <property type="entry name" value="Tetratricopeptide repeat domain"/>
    <property type="match status" value="1"/>
</dbReference>
<evidence type="ECO:0000259" key="8">
    <source>
        <dbReference type="PROSITE" id="PS50109"/>
    </source>
</evidence>
<protein>
    <recommendedName>
        <fullName evidence="2">histidine kinase</fullName>
        <ecNumber evidence="2">2.7.13.3</ecNumber>
    </recommendedName>
</protein>
<dbReference type="InterPro" id="IPR001789">
    <property type="entry name" value="Sig_transdc_resp-reg_receiver"/>
</dbReference>
<gene>
    <name evidence="10" type="ORF">KK2020170_20840</name>
</gene>
<keyword evidence="7" id="KW-1133">Transmembrane helix</keyword>
<evidence type="ECO:0000256" key="3">
    <source>
        <dbReference type="ARBA" id="ARBA00022553"/>
    </source>
</evidence>
<evidence type="ECO:0000256" key="5">
    <source>
        <dbReference type="PROSITE-ProRule" id="PRU00339"/>
    </source>
</evidence>
<dbReference type="InterPro" id="IPR003661">
    <property type="entry name" value="HisK_dim/P_dom"/>
</dbReference>
<evidence type="ECO:0000313" key="11">
    <source>
        <dbReference type="Proteomes" id="UP000825258"/>
    </source>
</evidence>
<name>A0ABM7SDB9_9FLAO</name>
<sequence>MKQLFTLFFLTFSFLVFSQESISYKKNCKDLLLKSGQSFLDLKNDESIRFANEALSLATHNNDNEFAAKAYNLIGLNYADFSDLSKAIEAYKSGIERANATNNDTIKSWLTNNLANTYCYNELDFNEGVKYYKLALKYAEKLNDESEVVFTKLNLVSALFRVSNYDEGIVYLVDSKDFVENNDNLEAKISFNSLYADYYNNAQNDFNKADFYYQNAFNLSKQNDVEYIKSHIADLYSDISNFYSKHKNYEKAFYYLQKSDSLNNSIYNSERISKVAKESNEVDKSEIERNLFLANQDKLIQEEKLRDSKLTVTLFIVIFSILMMLLFSTYRNNRLKKETNIELKKANEELIKAKEEAEQASNIKSQFISTISHELRTPLYGVIGTTDIIEEEHPELANSSHLKALKFSANYLLSLVNDILKVYKIEENKVILEDNIFNLVDVIENIKESLETISRKNNNKIHVLVDAAIPEFLIGDKIRLSQIIINLMSNSLKFTHNGKVTITADLEKKENELFHIKFKVIDTGIGIPKKYQESVFDKFVQIERREDDYQGTGLGLTIVKKLIGLFNGKISLESEEGKGTTFTFVIPLKSGVDEAKQFIQDVEVDLSESKTYKVLVVEDNKINQIVTKRLLENHKFECEIVDDGFQAIDILEEKEFDAILMDINMPKINGFETTKIIRKKGYTIPVIAVTAFEKQEIVDKAREAQINDVIAKPFEAYKLFRMIRKYVENSDNENNELNA</sequence>
<dbReference type="EMBL" id="AP024749">
    <property type="protein sequence ID" value="BCY29216.1"/>
    <property type="molecule type" value="Genomic_DNA"/>
</dbReference>
<feature type="modified residue" description="4-aspartylphosphate" evidence="4">
    <location>
        <position position="662"/>
    </location>
</feature>
<dbReference type="PANTHER" id="PTHR45339:SF3">
    <property type="entry name" value="HISTIDINE KINASE"/>
    <property type="match status" value="1"/>
</dbReference>
<evidence type="ECO:0000256" key="1">
    <source>
        <dbReference type="ARBA" id="ARBA00000085"/>
    </source>
</evidence>
<dbReference type="InterPro" id="IPR019734">
    <property type="entry name" value="TPR_rpt"/>
</dbReference>
<dbReference type="InterPro" id="IPR005467">
    <property type="entry name" value="His_kinase_dom"/>
</dbReference>
<evidence type="ECO:0000256" key="4">
    <source>
        <dbReference type="PROSITE-ProRule" id="PRU00169"/>
    </source>
</evidence>
<reference evidence="10 11" key="1">
    <citation type="submission" date="2021-06" db="EMBL/GenBank/DDBJ databases">
        <title>Whole genome sequences of Flavobacterium sp. KK2020170 and assembly.</title>
        <authorList>
            <person name="Kitahara K."/>
            <person name="Miyoshi S."/>
            <person name="Uesaka K."/>
        </authorList>
    </citation>
    <scope>NUCLEOTIDE SEQUENCE [LARGE SCALE GENOMIC DNA]</scope>
    <source>
        <strain evidence="10 11">KK2020170</strain>
    </source>
</reference>
<dbReference type="SMART" id="SM00388">
    <property type="entry name" value="HisKA"/>
    <property type="match status" value="1"/>
</dbReference>
<keyword evidence="3 4" id="KW-0597">Phosphoprotein</keyword>
<evidence type="ECO:0000256" key="7">
    <source>
        <dbReference type="SAM" id="Phobius"/>
    </source>
</evidence>
<dbReference type="Pfam" id="PF02518">
    <property type="entry name" value="HATPase_c"/>
    <property type="match status" value="1"/>
</dbReference>
<keyword evidence="5" id="KW-0802">TPR repeat</keyword>
<dbReference type="CDD" id="cd17546">
    <property type="entry name" value="REC_hyHK_CKI1_RcsC-like"/>
    <property type="match status" value="1"/>
</dbReference>
<dbReference type="EC" id="2.7.13.3" evidence="2"/>
<organism evidence="10 11">
    <name type="scientific">Flavobacterium okayamense</name>
    <dbReference type="NCBI Taxonomy" id="2830782"/>
    <lineage>
        <taxon>Bacteria</taxon>
        <taxon>Pseudomonadati</taxon>
        <taxon>Bacteroidota</taxon>
        <taxon>Flavobacteriia</taxon>
        <taxon>Flavobacteriales</taxon>
        <taxon>Flavobacteriaceae</taxon>
        <taxon>Flavobacterium</taxon>
    </lineage>
</organism>
<keyword evidence="7" id="KW-0812">Transmembrane</keyword>
<dbReference type="PANTHER" id="PTHR45339">
    <property type="entry name" value="HYBRID SIGNAL TRANSDUCTION HISTIDINE KINASE J"/>
    <property type="match status" value="1"/>
</dbReference>
<keyword evidence="7" id="KW-0472">Membrane</keyword>
<dbReference type="SUPFAM" id="SSF48452">
    <property type="entry name" value="TPR-like"/>
    <property type="match status" value="1"/>
</dbReference>
<dbReference type="SMART" id="SM00387">
    <property type="entry name" value="HATPase_c"/>
    <property type="match status" value="1"/>
</dbReference>
<dbReference type="Pfam" id="PF00072">
    <property type="entry name" value="Response_reg"/>
    <property type="match status" value="1"/>
</dbReference>
<dbReference type="PROSITE" id="PS50110">
    <property type="entry name" value="RESPONSE_REGULATORY"/>
    <property type="match status" value="1"/>
</dbReference>
<feature type="coiled-coil region" evidence="6">
    <location>
        <begin position="336"/>
        <end position="363"/>
    </location>
</feature>
<keyword evidence="11" id="KW-1185">Reference proteome</keyword>
<dbReference type="InterPro" id="IPR011006">
    <property type="entry name" value="CheY-like_superfamily"/>
</dbReference>
<keyword evidence="10" id="KW-0418">Kinase</keyword>
<dbReference type="SUPFAM" id="SSF52172">
    <property type="entry name" value="CheY-like"/>
    <property type="match status" value="1"/>
</dbReference>
<keyword evidence="10" id="KW-0808">Transferase</keyword>
<dbReference type="Gene3D" id="1.10.287.130">
    <property type="match status" value="1"/>
</dbReference>
<dbReference type="SUPFAM" id="SSF47384">
    <property type="entry name" value="Homodimeric domain of signal transducing histidine kinase"/>
    <property type="match status" value="1"/>
</dbReference>
<dbReference type="Pfam" id="PF00512">
    <property type="entry name" value="HisKA"/>
    <property type="match status" value="1"/>
</dbReference>
<dbReference type="SMART" id="SM00448">
    <property type="entry name" value="REC"/>
    <property type="match status" value="1"/>
</dbReference>
<keyword evidence="6" id="KW-0175">Coiled coil</keyword>
<dbReference type="InterPro" id="IPR036890">
    <property type="entry name" value="HATPase_C_sf"/>
</dbReference>
<evidence type="ECO:0000313" key="10">
    <source>
        <dbReference type="EMBL" id="BCY29216.1"/>
    </source>
</evidence>
<dbReference type="CDD" id="cd16922">
    <property type="entry name" value="HATPase_EvgS-ArcB-TorS-like"/>
    <property type="match status" value="1"/>
</dbReference>
<dbReference type="SUPFAM" id="SSF81901">
    <property type="entry name" value="HCP-like"/>
    <property type="match status" value="1"/>
</dbReference>
<proteinExistence type="predicted"/>
<comment type="catalytic activity">
    <reaction evidence="1">
        <text>ATP + protein L-histidine = ADP + protein N-phospho-L-histidine.</text>
        <dbReference type="EC" id="2.7.13.3"/>
    </reaction>
</comment>
<accession>A0ABM7SDB9</accession>
<evidence type="ECO:0000256" key="6">
    <source>
        <dbReference type="SAM" id="Coils"/>
    </source>
</evidence>
<dbReference type="RefSeq" id="WP_221258307.1">
    <property type="nucleotide sequence ID" value="NZ_AP024749.1"/>
</dbReference>